<evidence type="ECO:0000256" key="10">
    <source>
        <dbReference type="ARBA" id="ARBA00023180"/>
    </source>
</evidence>
<evidence type="ECO:0000256" key="5">
    <source>
        <dbReference type="ARBA" id="ARBA00022825"/>
    </source>
</evidence>
<feature type="disulfide bond" evidence="11">
    <location>
        <begin position="276"/>
        <end position="288"/>
    </location>
</feature>
<accession>A0A6B0R1W4</accession>
<evidence type="ECO:0000313" key="16">
    <source>
        <dbReference type="Proteomes" id="UP000322234"/>
    </source>
</evidence>
<dbReference type="PANTHER" id="PTHR24252">
    <property type="entry name" value="ACROSIN-RELATED"/>
    <property type="match status" value="1"/>
</dbReference>
<dbReference type="Gene3D" id="2.40.10.10">
    <property type="entry name" value="Trypsin-like serine proteases"/>
    <property type="match status" value="3"/>
</dbReference>
<dbReference type="PROSITE" id="PS50068">
    <property type="entry name" value="LDLRA_2"/>
    <property type="match status" value="1"/>
</dbReference>
<keyword evidence="9 11" id="KW-1015">Disulfide bond</keyword>
<feature type="domain" description="Peptidase S1" evidence="14">
    <location>
        <begin position="626"/>
        <end position="858"/>
    </location>
</feature>
<reference evidence="15" key="1">
    <citation type="submission" date="2019-10" db="EMBL/GenBank/DDBJ databases">
        <title>The sequence and de novo assembly of the wild yak genome.</title>
        <authorList>
            <person name="Liu Y."/>
        </authorList>
    </citation>
    <scope>NUCLEOTIDE SEQUENCE [LARGE SCALE GENOMIC DNA]</scope>
    <source>
        <strain evidence="15">WY2019</strain>
    </source>
</reference>
<dbReference type="CDD" id="cd00190">
    <property type="entry name" value="Tryp_SPc"/>
    <property type="match status" value="3"/>
</dbReference>
<feature type="region of interest" description="Disordered" evidence="13">
    <location>
        <begin position="887"/>
        <end position="908"/>
    </location>
</feature>
<dbReference type="SMART" id="SM00020">
    <property type="entry name" value="Tryp_SPc"/>
    <property type="match status" value="3"/>
</dbReference>
<dbReference type="GO" id="GO:0006508">
    <property type="term" value="P:proteolysis"/>
    <property type="evidence" value="ECO:0007669"/>
    <property type="project" value="UniProtKB-KW"/>
</dbReference>
<gene>
    <name evidence="15" type="ORF">E5288_WYG002347</name>
</gene>
<feature type="domain" description="Peptidase S1" evidence="14">
    <location>
        <begin position="325"/>
        <end position="558"/>
    </location>
</feature>
<comment type="caution">
    <text evidence="11">Lacks conserved residue(s) required for the propagation of feature annotation.</text>
</comment>
<dbReference type="InterPro" id="IPR036364">
    <property type="entry name" value="SEA_dom_sf"/>
</dbReference>
<feature type="disulfide bond" evidence="11">
    <location>
        <begin position="296"/>
        <end position="311"/>
    </location>
</feature>
<evidence type="ECO:0000256" key="12">
    <source>
        <dbReference type="RuleBase" id="RU363034"/>
    </source>
</evidence>
<dbReference type="SUPFAM" id="SSF82671">
    <property type="entry name" value="SEA domain"/>
    <property type="match status" value="1"/>
</dbReference>
<feature type="domain" description="Peptidase S1" evidence="14">
    <location>
        <begin position="951"/>
        <end position="1182"/>
    </location>
</feature>
<keyword evidence="6" id="KW-0735">Signal-anchor</keyword>
<feature type="compositionally biased region" description="Polar residues" evidence="13">
    <location>
        <begin position="893"/>
        <end position="908"/>
    </location>
</feature>
<evidence type="ECO:0000256" key="8">
    <source>
        <dbReference type="ARBA" id="ARBA00023136"/>
    </source>
</evidence>
<dbReference type="PRINTS" id="PR00722">
    <property type="entry name" value="CHYMOTRYPSIN"/>
</dbReference>
<dbReference type="PROSITE" id="PS00134">
    <property type="entry name" value="TRYPSIN_HIS"/>
    <property type="match status" value="3"/>
</dbReference>
<dbReference type="InterPro" id="IPR033116">
    <property type="entry name" value="TRYPSIN_SER"/>
</dbReference>
<feature type="region of interest" description="Disordered" evidence="13">
    <location>
        <begin position="1"/>
        <end position="84"/>
    </location>
</feature>
<comment type="caution">
    <text evidence="15">The sequence shown here is derived from an EMBL/GenBank/DDBJ whole genome shotgun (WGS) entry which is preliminary data.</text>
</comment>
<dbReference type="InterPro" id="IPR009003">
    <property type="entry name" value="Peptidase_S1_PA"/>
</dbReference>
<name>A0A6B0R1W4_9CETA</name>
<keyword evidence="3" id="KW-0812">Transmembrane</keyword>
<dbReference type="Pfam" id="PF00057">
    <property type="entry name" value="Ldl_recept_a"/>
    <property type="match status" value="1"/>
</dbReference>
<proteinExistence type="predicted"/>
<organism evidence="15 16">
    <name type="scientific">Bos mutus</name>
    <name type="common">wild yak</name>
    <dbReference type="NCBI Taxonomy" id="72004"/>
    <lineage>
        <taxon>Eukaryota</taxon>
        <taxon>Metazoa</taxon>
        <taxon>Chordata</taxon>
        <taxon>Craniata</taxon>
        <taxon>Vertebrata</taxon>
        <taxon>Euteleostomi</taxon>
        <taxon>Mammalia</taxon>
        <taxon>Eutheria</taxon>
        <taxon>Laurasiatheria</taxon>
        <taxon>Artiodactyla</taxon>
        <taxon>Ruminantia</taxon>
        <taxon>Pecora</taxon>
        <taxon>Bovidae</taxon>
        <taxon>Bovinae</taxon>
        <taxon>Bos</taxon>
    </lineage>
</organism>
<keyword evidence="16" id="KW-1185">Reference proteome</keyword>
<dbReference type="Gene3D" id="4.10.400.10">
    <property type="entry name" value="Low-density Lipoprotein Receptor"/>
    <property type="match status" value="1"/>
</dbReference>
<keyword evidence="2 12" id="KW-0645">Protease</keyword>
<dbReference type="PROSITE" id="PS50240">
    <property type="entry name" value="TRYPSIN_DOM"/>
    <property type="match status" value="3"/>
</dbReference>
<dbReference type="PROSITE" id="PS00135">
    <property type="entry name" value="TRYPSIN_SER"/>
    <property type="match status" value="2"/>
</dbReference>
<evidence type="ECO:0000256" key="9">
    <source>
        <dbReference type="ARBA" id="ARBA00023157"/>
    </source>
</evidence>
<evidence type="ECO:0000256" key="6">
    <source>
        <dbReference type="ARBA" id="ARBA00022968"/>
    </source>
</evidence>
<keyword evidence="10" id="KW-0325">Glycoprotein</keyword>
<evidence type="ECO:0000313" key="15">
    <source>
        <dbReference type="EMBL" id="MXQ83815.1"/>
    </source>
</evidence>
<dbReference type="PANTHER" id="PTHR24252:SF26">
    <property type="entry name" value="TRANSMEMBRANE SERINE PROTEASE 9"/>
    <property type="match status" value="1"/>
</dbReference>
<dbReference type="InterPro" id="IPR043504">
    <property type="entry name" value="Peptidase_S1_PA_chymotrypsin"/>
</dbReference>
<dbReference type="InterPro" id="IPR001254">
    <property type="entry name" value="Trypsin_dom"/>
</dbReference>
<evidence type="ECO:0000259" key="14">
    <source>
        <dbReference type="PROSITE" id="PS50240"/>
    </source>
</evidence>
<dbReference type="SUPFAM" id="SSF50494">
    <property type="entry name" value="Trypsin-like serine proteases"/>
    <property type="match status" value="3"/>
</dbReference>
<keyword evidence="4 12" id="KW-0378">Hydrolase</keyword>
<evidence type="ECO:0000256" key="2">
    <source>
        <dbReference type="ARBA" id="ARBA00022670"/>
    </source>
</evidence>
<dbReference type="Proteomes" id="UP000322234">
    <property type="component" value="Unassembled WGS sequence"/>
</dbReference>
<evidence type="ECO:0000256" key="13">
    <source>
        <dbReference type="SAM" id="MobiDB-lite"/>
    </source>
</evidence>
<dbReference type="GO" id="GO:0016020">
    <property type="term" value="C:membrane"/>
    <property type="evidence" value="ECO:0007669"/>
    <property type="project" value="UniProtKB-SubCell"/>
</dbReference>
<dbReference type="EMBL" id="VBQZ03000018">
    <property type="protein sequence ID" value="MXQ83815.1"/>
    <property type="molecule type" value="Genomic_DNA"/>
</dbReference>
<keyword evidence="8" id="KW-0472">Membrane</keyword>
<dbReference type="Pfam" id="PF01390">
    <property type="entry name" value="SEA"/>
    <property type="match status" value="1"/>
</dbReference>
<dbReference type="GO" id="GO:0004252">
    <property type="term" value="F:serine-type endopeptidase activity"/>
    <property type="evidence" value="ECO:0007669"/>
    <property type="project" value="InterPro"/>
</dbReference>
<evidence type="ECO:0000256" key="3">
    <source>
        <dbReference type="ARBA" id="ARBA00022692"/>
    </source>
</evidence>
<dbReference type="CDD" id="cd00112">
    <property type="entry name" value="LDLa"/>
    <property type="match status" value="1"/>
</dbReference>
<dbReference type="FunFam" id="2.40.10.10:FF:000003">
    <property type="entry name" value="Transmembrane serine protease 3"/>
    <property type="match status" value="3"/>
</dbReference>
<keyword evidence="7" id="KW-1133">Transmembrane helix</keyword>
<keyword evidence="5 12" id="KW-0720">Serine protease</keyword>
<evidence type="ECO:0000256" key="4">
    <source>
        <dbReference type="ARBA" id="ARBA00022801"/>
    </source>
</evidence>
<dbReference type="InterPro" id="IPR000082">
    <property type="entry name" value="SEA_dom"/>
</dbReference>
<protein>
    <recommendedName>
        <fullName evidence="14">Peptidase S1 domain-containing protein</fullName>
    </recommendedName>
</protein>
<dbReference type="InterPro" id="IPR036055">
    <property type="entry name" value="LDL_receptor-like_sf"/>
</dbReference>
<evidence type="ECO:0000256" key="7">
    <source>
        <dbReference type="ARBA" id="ARBA00022989"/>
    </source>
</evidence>
<dbReference type="InterPro" id="IPR001314">
    <property type="entry name" value="Peptidase_S1A"/>
</dbReference>
<dbReference type="SUPFAM" id="SSF57424">
    <property type="entry name" value="LDL receptor-like module"/>
    <property type="match status" value="1"/>
</dbReference>
<dbReference type="Pfam" id="PF00089">
    <property type="entry name" value="Trypsin"/>
    <property type="match status" value="3"/>
</dbReference>
<dbReference type="InterPro" id="IPR018114">
    <property type="entry name" value="TRYPSIN_HIS"/>
</dbReference>
<sequence>MTRGEAQILRPHAGSASLPSRRSAADRRGPNHDPFQTIPAPDSRLSHASEEETMFVSENKTKQKTRRRLPPVSVFPKKNRSPSLCPGAMEPTASDLQLVPGATKDVLAADAMCCRAALSTVVATSIVLVTLGVLVASLSTQGVDVEHMAELRGIRFAPSLQQETSEYYRTLTPALEMLFVSSFQETELESSCVGCTVLSYWEGNASVLVRFRLHFLLLALWTPSPGLEEQLLQRGLHARLQGLGIPLAPYGTIVSAQLTGDQKGPLTERDLKSGHCPGNVFSCGNSQCVTKVNPECDDTADCSDGSDEAHCDCGLQPGWKTAGRIVGGVEASPGEFPWQVSLRENNEHFCGAAIISARWLVSAAHCFNEFQDSPEWVAYVGTTYLSGSEASTVRARVARIITHPSYNSDTADFDVAVLELGRPLPFSRHVQPVCLPAASHIFPPRKKCLISGWGYLKENFLVKPEMLQKATVELLDQALCTSLYGHSLTDRMVCAGYLDGKVDSCQGDSGGPLVCEESSGRFFLAGIVSWGIGCAEAQHPGVYARVTSLRDWILETIASASKPPAPTVALASTTLSTAWPTSPKSLVTDTLTKPTLAPSTMPLDLATASKPQECGARPALEKPTRIVGGLGASLGEVPWQVSLKEGSRHFCGATVVGDRWLLSAAHCFNHTKVELVRAQLGTASLSGVGGSPVKVGLRRVVLHPQYNPSILDFDVAVLELARPLVFNKYVQPVCLPLAIQKFPVGRKCVISGWGNTQEGNATKPDLLQQASVGIIDHKACSALYNFSLTDRMICAGFLEGKVDSCQGDSGGPLACEETPGVFYLAGIVSWGIGCAQVKKPGVYTRITRLKGWILATMSSHLLPTAPLPTTRMPTSSHATRTTAGLTVPGVMASTPTPWATSRVTSQPADRTITTVTSTPRGQTPLPPAPKTTVGAQLPDCGLAPAAALTRIVGGSAAGRGEWPWQVSLWLRRREHRCGAVLVAERWLLSAAHCFDVYGDPKQWAAFLGTPFLSGADGQLERVARIHKHPFYNLYTLDYDVALLELVGPVRRSHLVRPICLPEPAPRPPDGARCVITGWGSVREGGSMARQLQKAAVRLLSEQTCRRFYPVQISSRMLCAGFPQGGVDSCSGDAGGPLACREPSGRWVLTGVTSWGYGCGRPQFPGVYTRVASVRGWIGQNIQE</sequence>
<evidence type="ECO:0000256" key="1">
    <source>
        <dbReference type="ARBA" id="ARBA00004606"/>
    </source>
</evidence>
<comment type="subcellular location">
    <subcellularLocation>
        <location evidence="1">Membrane</location>
        <topology evidence="1">Single-pass type II membrane protein</topology>
    </subcellularLocation>
</comment>
<dbReference type="SMART" id="SM00192">
    <property type="entry name" value="LDLa"/>
    <property type="match status" value="1"/>
</dbReference>
<dbReference type="AlphaFoldDB" id="A0A6B0R1W4"/>
<dbReference type="InterPro" id="IPR002172">
    <property type="entry name" value="LDrepeatLR_classA_rpt"/>
</dbReference>
<evidence type="ECO:0000256" key="11">
    <source>
        <dbReference type="PROSITE-ProRule" id="PRU00124"/>
    </source>
</evidence>